<sequence length="97" mass="10343">MKLRKPNVLPGDDPKPGYRHLDLSLALPLPSLPVPSPSGVGVRFDDNRGYQADDEEEEDSPITLAFDPLAISAITPPGPSLATEFTMDALPSLFSGV</sequence>
<evidence type="ECO:0000256" key="1">
    <source>
        <dbReference type="SAM" id="MobiDB-lite"/>
    </source>
</evidence>
<feature type="region of interest" description="Disordered" evidence="1">
    <location>
        <begin position="36"/>
        <end position="58"/>
    </location>
</feature>
<dbReference type="Proteomes" id="UP001396898">
    <property type="component" value="Unassembled WGS sequence"/>
</dbReference>
<accession>A0ABR1R3D1</accession>
<organism evidence="2 3">
    <name type="scientific">Apiospora marii</name>
    <dbReference type="NCBI Taxonomy" id="335849"/>
    <lineage>
        <taxon>Eukaryota</taxon>
        <taxon>Fungi</taxon>
        <taxon>Dikarya</taxon>
        <taxon>Ascomycota</taxon>
        <taxon>Pezizomycotina</taxon>
        <taxon>Sordariomycetes</taxon>
        <taxon>Xylariomycetidae</taxon>
        <taxon>Amphisphaeriales</taxon>
        <taxon>Apiosporaceae</taxon>
        <taxon>Apiospora</taxon>
    </lineage>
</organism>
<evidence type="ECO:0000313" key="3">
    <source>
        <dbReference type="Proteomes" id="UP001396898"/>
    </source>
</evidence>
<keyword evidence="3" id="KW-1185">Reference proteome</keyword>
<evidence type="ECO:0000313" key="2">
    <source>
        <dbReference type="EMBL" id="KAK7998713.1"/>
    </source>
</evidence>
<dbReference type="EMBL" id="JAQQWI010000021">
    <property type="protein sequence ID" value="KAK7998713.1"/>
    <property type="molecule type" value="Genomic_DNA"/>
</dbReference>
<gene>
    <name evidence="2" type="ORF">PG991_015192</name>
</gene>
<proteinExistence type="predicted"/>
<reference evidence="2 3" key="1">
    <citation type="submission" date="2023-01" db="EMBL/GenBank/DDBJ databases">
        <title>Analysis of 21 Apiospora genomes using comparative genomics revels a genus with tremendous synthesis potential of carbohydrate active enzymes and secondary metabolites.</title>
        <authorList>
            <person name="Sorensen T."/>
        </authorList>
    </citation>
    <scope>NUCLEOTIDE SEQUENCE [LARGE SCALE GENOMIC DNA]</scope>
    <source>
        <strain evidence="2 3">CBS 20057</strain>
    </source>
</reference>
<name>A0ABR1R3D1_9PEZI</name>
<comment type="caution">
    <text evidence="2">The sequence shown here is derived from an EMBL/GenBank/DDBJ whole genome shotgun (WGS) entry which is preliminary data.</text>
</comment>
<protein>
    <submittedName>
        <fullName evidence="2">Uncharacterized protein</fullName>
    </submittedName>
</protein>